<accession>A0A8X7V1L4</accession>
<evidence type="ECO:0000313" key="3">
    <source>
        <dbReference type="Proteomes" id="UP000886595"/>
    </source>
</evidence>
<keyword evidence="3" id="KW-1185">Reference proteome</keyword>
<name>A0A8X7V1L4_BRACI</name>
<comment type="caution">
    <text evidence="2">The sequence shown here is derived from an EMBL/GenBank/DDBJ whole genome shotgun (WGS) entry which is preliminary data.</text>
</comment>
<protein>
    <submittedName>
        <fullName evidence="2">Uncharacterized protein</fullName>
    </submittedName>
</protein>
<reference evidence="2 3" key="1">
    <citation type="submission" date="2020-02" db="EMBL/GenBank/DDBJ databases">
        <authorList>
            <person name="Ma Q."/>
            <person name="Huang Y."/>
            <person name="Song X."/>
            <person name="Pei D."/>
        </authorList>
    </citation>
    <scope>NUCLEOTIDE SEQUENCE [LARGE SCALE GENOMIC DNA]</scope>
    <source>
        <strain evidence="2">Sxm20200214</strain>
        <tissue evidence="2">Leaf</tissue>
    </source>
</reference>
<organism evidence="2 3">
    <name type="scientific">Brassica carinata</name>
    <name type="common">Ethiopian mustard</name>
    <name type="synonym">Abyssinian cabbage</name>
    <dbReference type="NCBI Taxonomy" id="52824"/>
    <lineage>
        <taxon>Eukaryota</taxon>
        <taxon>Viridiplantae</taxon>
        <taxon>Streptophyta</taxon>
        <taxon>Embryophyta</taxon>
        <taxon>Tracheophyta</taxon>
        <taxon>Spermatophyta</taxon>
        <taxon>Magnoliopsida</taxon>
        <taxon>eudicotyledons</taxon>
        <taxon>Gunneridae</taxon>
        <taxon>Pentapetalae</taxon>
        <taxon>rosids</taxon>
        <taxon>malvids</taxon>
        <taxon>Brassicales</taxon>
        <taxon>Brassicaceae</taxon>
        <taxon>Brassiceae</taxon>
        <taxon>Brassica</taxon>
    </lineage>
</organism>
<dbReference type="EMBL" id="JAAMPC010000008">
    <property type="protein sequence ID" value="KAG2298859.1"/>
    <property type="molecule type" value="Genomic_DNA"/>
</dbReference>
<sequence>MNKSSSKEDTWKRRRLSSGTSSRNKGDKEDVNVDLTEQKKANDVEIPSESITSKLSRRYLNYKT</sequence>
<feature type="region of interest" description="Disordered" evidence="1">
    <location>
        <begin position="1"/>
        <end position="36"/>
    </location>
</feature>
<proteinExistence type="predicted"/>
<dbReference type="AlphaFoldDB" id="A0A8X7V1L4"/>
<evidence type="ECO:0000256" key="1">
    <source>
        <dbReference type="SAM" id="MobiDB-lite"/>
    </source>
</evidence>
<evidence type="ECO:0000313" key="2">
    <source>
        <dbReference type="EMBL" id="KAG2298859.1"/>
    </source>
</evidence>
<gene>
    <name evidence="2" type="ORF">Bca52824_035331</name>
</gene>
<dbReference type="Proteomes" id="UP000886595">
    <property type="component" value="Unassembled WGS sequence"/>
</dbReference>
<feature type="compositionally biased region" description="Basic and acidic residues" evidence="1">
    <location>
        <begin position="1"/>
        <end position="11"/>
    </location>
</feature>
<feature type="compositionally biased region" description="Basic and acidic residues" evidence="1">
    <location>
        <begin position="24"/>
        <end position="36"/>
    </location>
</feature>